<dbReference type="OrthoDB" id="687730at2759"/>
<feature type="domain" description="RING-type" evidence="3">
    <location>
        <begin position="101"/>
        <end position="145"/>
    </location>
</feature>
<dbReference type="SUPFAM" id="SSF53300">
    <property type="entry name" value="vWA-like"/>
    <property type="match status" value="1"/>
</dbReference>
<dbReference type="CDD" id="cd01466">
    <property type="entry name" value="vWA_C3HC4_type"/>
    <property type="match status" value="1"/>
</dbReference>
<evidence type="ECO:0000259" key="4">
    <source>
        <dbReference type="PROSITE" id="PS50234"/>
    </source>
</evidence>
<dbReference type="EMBL" id="CM035442">
    <property type="protein sequence ID" value="KAH7279328.1"/>
    <property type="molecule type" value="Genomic_DNA"/>
</dbReference>
<dbReference type="InterPro" id="IPR001841">
    <property type="entry name" value="Znf_RING"/>
</dbReference>
<dbReference type="Pfam" id="PF17123">
    <property type="entry name" value="zf-RING_11"/>
    <property type="match status" value="1"/>
</dbReference>
<comment type="caution">
    <text evidence="5">The sequence shown here is derived from an EMBL/GenBank/DDBJ whole genome shotgun (WGS) entry which is preliminary data.</text>
</comment>
<dbReference type="PANTHER" id="PTHR10579:SF43">
    <property type="entry name" value="ZINC FINGER (C3HC4-TYPE RING FINGER) FAMILY PROTEIN"/>
    <property type="match status" value="1"/>
</dbReference>
<keyword evidence="6" id="KW-1185">Reference proteome</keyword>
<dbReference type="SMART" id="SM00184">
    <property type="entry name" value="RING"/>
    <property type="match status" value="1"/>
</dbReference>
<dbReference type="EMBL" id="CM035442">
    <property type="protein sequence ID" value="KAH7279331.1"/>
    <property type="molecule type" value="Genomic_DNA"/>
</dbReference>
<dbReference type="GO" id="GO:0008270">
    <property type="term" value="F:zinc ion binding"/>
    <property type="evidence" value="ECO:0007669"/>
    <property type="project" value="UniProtKB-KW"/>
</dbReference>
<sequence length="790" mass="86618">MGFKWKKLKHLLRKKVCAASSTNPTDGSGTRYGGGLEDNNPCYNEFVTSNPPSERRAGLLSRSTSDCARFNALETNLGSLRSTLSCSENQINGNHVAKGTCSICLEPLKPGNGQALFTAECSHVFHFSCIAANVRHGNLVCPICRARWKDVPWQVRQDGSRSGSHRRAPSADQRFLAGLGRIDYSTLYGMERRHRNSSFHFMNDNVSRSFRLQMEPDVYNDDEHLAQMVSSDTKSSLDDATGSRMYCNKLGIKVYSEVSSVPACESLESLTVLLHLNAPSAGTSRVGDGASSMFSQNTNSRAPIDLVAVLDTSGSMAGRKLLLLKQAMAFVIRNLSSVDRLSLVIFSSTAKRVFPLCRMGEEGQRQAIQSMDALMASGGTNIAEGLKKGVKILEDRRERNPISSIMLLSDGQDTYNINSGRQLSLLLGGAVTDSRRLVPRSIRSNSRGLGHLQIPIHTFGFGSDHDAATMHAISEVSGGTFSFIQAEETVQDAFAQCIGGLLSVVAQDVKLSISCLSPGVRINVIHAGSYQNSISNEGRCGTVELGDLYAEEQRDILVELQLPAFMSSNEAMPMPLLEAGCLYEEPVTREVNHISAEKLHIDRPLASKEVRQVVSLEVDRQRNRLRVAAVIAEARLLADEGNFEAAQSRLQTVRMQLEDSPSARAGDQLCTVLDFELKEMYERMASRQLYERSGRAYLLSAQSSHLRQRATTRGDSLDGFMHDYQTQSMVDMVTLSQMRSLLERNVVTATPSSSQRDMPRGRNAAAPTRSAGLSLFQKMSAKVLRSHGVG</sequence>
<dbReference type="PROSITE" id="PS50234">
    <property type="entry name" value="VWFA"/>
    <property type="match status" value="1"/>
</dbReference>
<evidence type="ECO:0000259" key="3">
    <source>
        <dbReference type="PROSITE" id="PS50089"/>
    </source>
</evidence>
<dbReference type="EMBL" id="CM035442">
    <property type="protein sequence ID" value="KAH7279327.1"/>
    <property type="molecule type" value="Genomic_DNA"/>
</dbReference>
<evidence type="ECO:0000313" key="6">
    <source>
        <dbReference type="Proteomes" id="UP000825935"/>
    </source>
</evidence>
<dbReference type="InterPro" id="IPR036465">
    <property type="entry name" value="vWFA_dom_sf"/>
</dbReference>
<organism evidence="5 6">
    <name type="scientific">Ceratopteris richardii</name>
    <name type="common">Triangle waterfern</name>
    <dbReference type="NCBI Taxonomy" id="49495"/>
    <lineage>
        <taxon>Eukaryota</taxon>
        <taxon>Viridiplantae</taxon>
        <taxon>Streptophyta</taxon>
        <taxon>Embryophyta</taxon>
        <taxon>Tracheophyta</taxon>
        <taxon>Polypodiopsida</taxon>
        <taxon>Polypodiidae</taxon>
        <taxon>Polypodiales</taxon>
        <taxon>Pteridineae</taxon>
        <taxon>Pteridaceae</taxon>
        <taxon>Parkerioideae</taxon>
        <taxon>Ceratopteris</taxon>
    </lineage>
</organism>
<name>A0A8T2Q6T0_CERRI</name>
<dbReference type="InterPro" id="IPR032838">
    <property type="entry name" value="Vwaint_dom"/>
</dbReference>
<dbReference type="EMBL" id="CM035442">
    <property type="protein sequence ID" value="KAH7279330.1"/>
    <property type="molecule type" value="Genomic_DNA"/>
</dbReference>
<keyword evidence="1" id="KW-0863">Zinc-finger</keyword>
<evidence type="ECO:0000313" key="5">
    <source>
        <dbReference type="EMBL" id="KAH7279330.1"/>
    </source>
</evidence>
<dbReference type="EMBL" id="CM035442">
    <property type="protein sequence ID" value="KAH7279326.1"/>
    <property type="molecule type" value="Genomic_DNA"/>
</dbReference>
<reference evidence="5" key="1">
    <citation type="submission" date="2021-08" db="EMBL/GenBank/DDBJ databases">
        <title>WGS assembly of Ceratopteris richardii.</title>
        <authorList>
            <person name="Marchant D.B."/>
            <person name="Chen G."/>
            <person name="Jenkins J."/>
            <person name="Shu S."/>
            <person name="Leebens-Mack J."/>
            <person name="Grimwood J."/>
            <person name="Schmutz J."/>
            <person name="Soltis P."/>
            <person name="Soltis D."/>
            <person name="Chen Z.-H."/>
        </authorList>
    </citation>
    <scope>NUCLEOTIDE SEQUENCE</scope>
    <source>
        <strain evidence="5">Whitten #5841</strain>
        <tissue evidence="5">Leaf</tissue>
    </source>
</reference>
<dbReference type="PANTHER" id="PTHR10579">
    <property type="entry name" value="CALCIUM-ACTIVATED CHLORIDE CHANNEL REGULATOR"/>
    <property type="match status" value="1"/>
</dbReference>
<feature type="domain" description="VWFA" evidence="4">
    <location>
        <begin position="305"/>
        <end position="505"/>
    </location>
</feature>
<dbReference type="EMBL" id="CM035442">
    <property type="protein sequence ID" value="KAH7279332.1"/>
    <property type="molecule type" value="Genomic_DNA"/>
</dbReference>
<feature type="region of interest" description="Disordered" evidence="2">
    <location>
        <begin position="748"/>
        <end position="770"/>
    </location>
</feature>
<gene>
    <name evidence="5" type="ORF">KP509_37G014900</name>
</gene>
<dbReference type="EMBL" id="CM035442">
    <property type="protein sequence ID" value="KAH7279329.1"/>
    <property type="molecule type" value="Genomic_DNA"/>
</dbReference>
<accession>A0A8T2Q6T0</accession>
<evidence type="ECO:0000256" key="1">
    <source>
        <dbReference type="PROSITE-ProRule" id="PRU00175"/>
    </source>
</evidence>
<dbReference type="AlphaFoldDB" id="A0A8T2Q6T0"/>
<dbReference type="Gene3D" id="3.30.40.10">
    <property type="entry name" value="Zinc/RING finger domain, C3HC4 (zinc finger)"/>
    <property type="match status" value="1"/>
</dbReference>
<dbReference type="InterPro" id="IPR002035">
    <property type="entry name" value="VWF_A"/>
</dbReference>
<dbReference type="Pfam" id="PF00092">
    <property type="entry name" value="VWA"/>
    <property type="match status" value="1"/>
</dbReference>
<dbReference type="Gene3D" id="3.40.50.410">
    <property type="entry name" value="von Willebrand factor, type A domain"/>
    <property type="match status" value="1"/>
</dbReference>
<keyword evidence="1" id="KW-0479">Metal-binding</keyword>
<dbReference type="Proteomes" id="UP000825935">
    <property type="component" value="Chromosome 37"/>
</dbReference>
<protein>
    <submittedName>
        <fullName evidence="5">Uncharacterized protein</fullName>
    </submittedName>
</protein>
<dbReference type="OMA" id="LSQTMTF"/>
<dbReference type="SMART" id="SM00327">
    <property type="entry name" value="VWA"/>
    <property type="match status" value="1"/>
</dbReference>
<dbReference type="InterPro" id="IPR051266">
    <property type="entry name" value="CLCR"/>
</dbReference>
<dbReference type="SUPFAM" id="SSF57850">
    <property type="entry name" value="RING/U-box"/>
    <property type="match status" value="1"/>
</dbReference>
<evidence type="ECO:0000256" key="2">
    <source>
        <dbReference type="SAM" id="MobiDB-lite"/>
    </source>
</evidence>
<dbReference type="InterPro" id="IPR013083">
    <property type="entry name" value="Znf_RING/FYVE/PHD"/>
</dbReference>
<dbReference type="CDD" id="cd23114">
    <property type="entry name" value="RING-H2_WAVH2"/>
    <property type="match status" value="1"/>
</dbReference>
<dbReference type="PROSITE" id="PS50089">
    <property type="entry name" value="ZF_RING_2"/>
    <property type="match status" value="1"/>
</dbReference>
<dbReference type="Pfam" id="PF14624">
    <property type="entry name" value="Vwaint"/>
    <property type="match status" value="1"/>
</dbReference>
<proteinExistence type="predicted"/>
<keyword evidence="1" id="KW-0862">Zinc</keyword>